<reference evidence="2" key="1">
    <citation type="submission" date="2017-06" db="EMBL/GenBank/DDBJ databases">
        <authorList>
            <person name="Varghese N."/>
            <person name="Submissions S."/>
        </authorList>
    </citation>
    <scope>NUCLEOTIDE SEQUENCE [LARGE SCALE GENOMIC DNA]</scope>
    <source>
        <strain evidence="2">ANC 5114</strain>
    </source>
</reference>
<organism evidence="1 2">
    <name type="scientific">Acinetobacter apis</name>
    <dbReference type="NCBI Taxonomy" id="1229165"/>
    <lineage>
        <taxon>Bacteria</taxon>
        <taxon>Pseudomonadati</taxon>
        <taxon>Pseudomonadota</taxon>
        <taxon>Gammaproteobacteria</taxon>
        <taxon>Moraxellales</taxon>
        <taxon>Moraxellaceae</taxon>
        <taxon>Acinetobacter</taxon>
    </lineage>
</organism>
<dbReference type="RefSeq" id="WP_088823609.1">
    <property type="nucleotide sequence ID" value="NZ_FZLN01000002.1"/>
</dbReference>
<evidence type="ECO:0000313" key="2">
    <source>
        <dbReference type="Proteomes" id="UP000243463"/>
    </source>
</evidence>
<accession>A0A217EGD4</accession>
<keyword evidence="2" id="KW-1185">Reference proteome</keyword>
<proteinExistence type="predicted"/>
<gene>
    <name evidence="1" type="ORF">SAMN05444584_1520</name>
</gene>
<name>A0A217EGD4_9GAMM</name>
<protein>
    <recommendedName>
        <fullName evidence="3">DUF721 domain-containing protein</fullName>
    </recommendedName>
</protein>
<evidence type="ECO:0000313" key="1">
    <source>
        <dbReference type="EMBL" id="SNQ29561.1"/>
    </source>
</evidence>
<evidence type="ECO:0008006" key="3">
    <source>
        <dbReference type="Google" id="ProtNLM"/>
    </source>
</evidence>
<dbReference type="AlphaFoldDB" id="A0A217EGD4"/>
<dbReference type="Proteomes" id="UP000243463">
    <property type="component" value="Unassembled WGS sequence"/>
</dbReference>
<dbReference type="EMBL" id="FZLN01000002">
    <property type="protein sequence ID" value="SNQ29561.1"/>
    <property type="molecule type" value="Genomic_DNA"/>
</dbReference>
<sequence>MSHLTRFFQNNHQDKKSGQVKSLTQHVLYWQKLTKLIQPLLPQPENWQVACYQYGVLTLTGENQAMVSQLGYLQKHYIEKISQLSEFRELQKIHVRVRESATKPPISKTSKALPADAQQMLEHAAQLVNDPKLSQAIQRFASIKKHSDENER</sequence>
<dbReference type="OrthoDB" id="6704762at2"/>